<comment type="caution">
    <text evidence="2">The sequence shown here is derived from an EMBL/GenBank/DDBJ whole genome shotgun (WGS) entry which is preliminary data.</text>
</comment>
<dbReference type="AlphaFoldDB" id="A0AAU9W0X4"/>
<dbReference type="Proteomes" id="UP001159428">
    <property type="component" value="Unassembled WGS sequence"/>
</dbReference>
<dbReference type="EMBL" id="CALNXJ010000007">
    <property type="protein sequence ID" value="CAH3044488.1"/>
    <property type="molecule type" value="Genomic_DNA"/>
</dbReference>
<dbReference type="PANTHER" id="PTHR35455">
    <property type="entry name" value="UNNAMED PRODUCT"/>
    <property type="match status" value="1"/>
</dbReference>
<evidence type="ECO:0000256" key="1">
    <source>
        <dbReference type="SAM" id="SignalP"/>
    </source>
</evidence>
<sequence length="122" mass="14394">MKMVFKKLQNVLVLLLCSALLIRFSDAKDFRYKHYTFRKKQRLAKRYSPLEKDCETITCQGFVGFELTKCTRQCISQFCYNELYAWDEASIFLEQGEIDVRLTSFKGCVVKQLKDQESKKHG</sequence>
<proteinExistence type="predicted"/>
<accession>A0AAU9W0X4</accession>
<protein>
    <submittedName>
        <fullName evidence="2">Uncharacterized protein</fullName>
    </submittedName>
</protein>
<organism evidence="2 3">
    <name type="scientific">Pocillopora meandrina</name>
    <dbReference type="NCBI Taxonomy" id="46732"/>
    <lineage>
        <taxon>Eukaryota</taxon>
        <taxon>Metazoa</taxon>
        <taxon>Cnidaria</taxon>
        <taxon>Anthozoa</taxon>
        <taxon>Hexacorallia</taxon>
        <taxon>Scleractinia</taxon>
        <taxon>Astrocoeniina</taxon>
        <taxon>Pocilloporidae</taxon>
        <taxon>Pocillopora</taxon>
    </lineage>
</organism>
<feature type="chain" id="PRO_5043404039" evidence="1">
    <location>
        <begin position="28"/>
        <end position="122"/>
    </location>
</feature>
<dbReference type="InterPro" id="IPR031985">
    <property type="entry name" value="DUF4787"/>
</dbReference>
<keyword evidence="1" id="KW-0732">Signal</keyword>
<feature type="signal peptide" evidence="1">
    <location>
        <begin position="1"/>
        <end position="27"/>
    </location>
</feature>
<evidence type="ECO:0000313" key="2">
    <source>
        <dbReference type="EMBL" id="CAH3044488.1"/>
    </source>
</evidence>
<reference evidence="2 3" key="1">
    <citation type="submission" date="2022-05" db="EMBL/GenBank/DDBJ databases">
        <authorList>
            <consortium name="Genoscope - CEA"/>
            <person name="William W."/>
        </authorList>
    </citation>
    <scope>NUCLEOTIDE SEQUENCE [LARGE SCALE GENOMIC DNA]</scope>
</reference>
<evidence type="ECO:0000313" key="3">
    <source>
        <dbReference type="Proteomes" id="UP001159428"/>
    </source>
</evidence>
<dbReference type="Pfam" id="PF16029">
    <property type="entry name" value="DUF4787"/>
    <property type="match status" value="1"/>
</dbReference>
<name>A0AAU9W0X4_9CNID</name>
<gene>
    <name evidence="2" type="ORF">PMEA_00031212</name>
</gene>
<keyword evidence="3" id="KW-1185">Reference proteome</keyword>
<dbReference type="PANTHER" id="PTHR35455:SF1">
    <property type="entry name" value="AGAP005842-PA"/>
    <property type="match status" value="1"/>
</dbReference>